<reference evidence="5" key="1">
    <citation type="submission" date="2017-10" db="EMBL/GenBank/DDBJ databases">
        <title>Transcriptome Assembly of Sugarcane Aphid Adults.</title>
        <authorList>
            <person name="Scully E.D."/>
            <person name="Palmer N.A."/>
            <person name="Geib S.M."/>
            <person name="Sarath G."/>
            <person name="Sattler S.E."/>
        </authorList>
    </citation>
    <scope>NUCLEOTIDE SEQUENCE</scope>
    <source>
        <tissue evidence="5">Whole body</tissue>
    </source>
</reference>
<dbReference type="OrthoDB" id="75807at2759"/>
<dbReference type="GO" id="GO:0005634">
    <property type="term" value="C:nucleus"/>
    <property type="evidence" value="ECO:0007669"/>
    <property type="project" value="UniProtKB-SubCell"/>
</dbReference>
<feature type="compositionally biased region" description="Basic and acidic residues" evidence="3">
    <location>
        <begin position="166"/>
        <end position="180"/>
    </location>
</feature>
<accession>A0A2H8TX18</accession>
<dbReference type="AlphaFoldDB" id="A0A2H8TX18"/>
<keyword evidence="2" id="KW-0539">Nucleus</keyword>
<evidence type="ECO:0000259" key="4">
    <source>
        <dbReference type="Pfam" id="PF10187"/>
    </source>
</evidence>
<comment type="subcellular location">
    <subcellularLocation>
        <location evidence="1">Nucleus</location>
    </subcellularLocation>
</comment>
<evidence type="ECO:0000313" key="5">
    <source>
        <dbReference type="EMBL" id="MBW18341.1"/>
    </source>
</evidence>
<gene>
    <name evidence="5" type="primary">Fam192a</name>
</gene>
<name>A0A2H8TX18_9HEMI</name>
<dbReference type="Pfam" id="PF10187">
    <property type="entry name" value="FAM192A_Fyv6_N"/>
    <property type="match status" value="1"/>
</dbReference>
<organism evidence="5">
    <name type="scientific">Melanaphis sacchari</name>
    <dbReference type="NCBI Taxonomy" id="742174"/>
    <lineage>
        <taxon>Eukaryota</taxon>
        <taxon>Metazoa</taxon>
        <taxon>Ecdysozoa</taxon>
        <taxon>Arthropoda</taxon>
        <taxon>Hexapoda</taxon>
        <taxon>Insecta</taxon>
        <taxon>Pterygota</taxon>
        <taxon>Neoptera</taxon>
        <taxon>Paraneoptera</taxon>
        <taxon>Hemiptera</taxon>
        <taxon>Sternorrhyncha</taxon>
        <taxon>Aphidomorpha</taxon>
        <taxon>Aphidoidea</taxon>
        <taxon>Aphididae</taxon>
        <taxon>Aphidini</taxon>
        <taxon>Melanaphis</taxon>
    </lineage>
</organism>
<dbReference type="PANTHER" id="PTHR13495:SF0">
    <property type="entry name" value="PSME3-INTERACTING PROTEIN"/>
    <property type="match status" value="1"/>
</dbReference>
<evidence type="ECO:0000256" key="3">
    <source>
        <dbReference type="SAM" id="MobiDB-lite"/>
    </source>
</evidence>
<feature type="region of interest" description="Disordered" evidence="3">
    <location>
        <begin position="155"/>
        <end position="201"/>
    </location>
</feature>
<sequence>MSSGFVSETELAERRRIRQEEWDKVRTADQPLVVPEEQYDHRSLFDRLEEQRRKKEYEYEETHKLKNMIRGLDDDEVGFLELVDKTKMDEERRQLIEEARQIEEFRSKVSTLQCETTVSPLAVTISKPQTLKNNVTRKTQSKLLAGAIVKKRTYEETTNSSKKLKPTIDDSKILPEKSTGETKSNILPGLAYSDSSDSEDD</sequence>
<proteinExistence type="predicted"/>
<dbReference type="PANTHER" id="PTHR13495">
    <property type="entry name" value="NEFA-INTERACTING NUCLEAR PROTEIN NIP30"/>
    <property type="match status" value="1"/>
</dbReference>
<evidence type="ECO:0000256" key="2">
    <source>
        <dbReference type="ARBA" id="ARBA00023242"/>
    </source>
</evidence>
<dbReference type="EMBL" id="GFXV01006536">
    <property type="protein sequence ID" value="MBW18341.1"/>
    <property type="molecule type" value="Transcribed_RNA"/>
</dbReference>
<feature type="domain" description="FAM192A/Fyv6 N-terminal" evidence="4">
    <location>
        <begin position="5"/>
        <end position="106"/>
    </location>
</feature>
<protein>
    <submittedName>
        <fullName evidence="5">Protein FAM192A</fullName>
    </submittedName>
</protein>
<dbReference type="InterPro" id="IPR039845">
    <property type="entry name" value="FAM192A"/>
</dbReference>
<dbReference type="InterPro" id="IPR019331">
    <property type="entry name" value="FAM192A/Fyv6_N"/>
</dbReference>
<evidence type="ECO:0000256" key="1">
    <source>
        <dbReference type="ARBA" id="ARBA00004123"/>
    </source>
</evidence>